<dbReference type="PROSITE" id="PS00059">
    <property type="entry name" value="ADH_ZINC"/>
    <property type="match status" value="1"/>
</dbReference>
<keyword evidence="7" id="KW-1185">Reference proteome</keyword>
<dbReference type="GO" id="GO:0008270">
    <property type="term" value="F:zinc ion binding"/>
    <property type="evidence" value="ECO:0007669"/>
    <property type="project" value="InterPro"/>
</dbReference>
<dbReference type="PANTHER" id="PTHR43401">
    <property type="entry name" value="L-THREONINE 3-DEHYDROGENASE"/>
    <property type="match status" value="1"/>
</dbReference>
<organism evidence="6 7">
    <name type="scientific">Gibbsiella quercinecans</name>
    <dbReference type="NCBI Taxonomy" id="929813"/>
    <lineage>
        <taxon>Bacteria</taxon>
        <taxon>Pseudomonadati</taxon>
        <taxon>Pseudomonadota</taxon>
        <taxon>Gammaproteobacteria</taxon>
        <taxon>Enterobacterales</taxon>
        <taxon>Yersiniaceae</taxon>
        <taxon>Gibbsiella</taxon>
    </lineage>
</organism>
<dbReference type="Gene3D" id="3.90.180.10">
    <property type="entry name" value="Medium-chain alcohol dehydrogenases, catalytic domain"/>
    <property type="match status" value="1"/>
</dbReference>
<name>A0A250AWV6_9GAMM</name>
<sequence length="347" mass="37525">MIPATMKAAVLTAPHHFEIQQVAVPECGDDEVLIRVSHCSVCGTDMHIFNGHYSADKLPLIPGHEFAGEIAATGARVSGIKLGQRVIADINIGCGHCFYCRRNEILNCKDVQQIGIHRNGAFAEYVAVPAHLVIPIEDSLSYSEACLTEPFSCVVRAHKKIRLSVAESVVIIGAGAIGNMHIQLARLLGAAPIIAVELNPQRAELAKRCGADEVITNPEGALERIQSLTQGRGADVVIESVGHPMLYQQALTFMRPGGRLLAFGLTDAATDIAVKPHDIILKEQGIQGSVAGMGEDMYQALQLLSHQRFDTEPFCSGIRPLDNIQQVFDELKAAPKYLKMQIQIAAN</sequence>
<dbReference type="GO" id="GO:0016616">
    <property type="term" value="F:oxidoreductase activity, acting on the CH-OH group of donors, NAD or NADP as acceptor"/>
    <property type="evidence" value="ECO:0007669"/>
    <property type="project" value="UniProtKB-ARBA"/>
</dbReference>
<proteinExistence type="inferred from homology"/>
<comment type="cofactor">
    <cofactor evidence="4">
        <name>Zn(2+)</name>
        <dbReference type="ChEBI" id="CHEBI:29105"/>
    </cofactor>
</comment>
<evidence type="ECO:0000313" key="6">
    <source>
        <dbReference type="EMBL" id="ATA18448.1"/>
    </source>
</evidence>
<dbReference type="SUPFAM" id="SSF51735">
    <property type="entry name" value="NAD(P)-binding Rossmann-fold domains"/>
    <property type="match status" value="1"/>
</dbReference>
<dbReference type="InterPro" id="IPR020843">
    <property type="entry name" value="ER"/>
</dbReference>
<keyword evidence="1 4" id="KW-0479">Metal-binding</keyword>
<dbReference type="EMBL" id="CP014136">
    <property type="protein sequence ID" value="ATA18448.1"/>
    <property type="molecule type" value="Genomic_DNA"/>
</dbReference>
<dbReference type="AlphaFoldDB" id="A0A250AWV6"/>
<dbReference type="Pfam" id="PF00107">
    <property type="entry name" value="ADH_zinc_N"/>
    <property type="match status" value="1"/>
</dbReference>
<evidence type="ECO:0000313" key="7">
    <source>
        <dbReference type="Proteomes" id="UP000217182"/>
    </source>
</evidence>
<comment type="similarity">
    <text evidence="4">Belongs to the zinc-containing alcohol dehydrogenase family.</text>
</comment>
<dbReference type="Proteomes" id="UP000217182">
    <property type="component" value="Chromosome"/>
</dbReference>
<dbReference type="Gene3D" id="3.40.50.720">
    <property type="entry name" value="NAD(P)-binding Rossmann-like Domain"/>
    <property type="match status" value="1"/>
</dbReference>
<keyword evidence="2 4" id="KW-0862">Zinc</keyword>
<dbReference type="InterPro" id="IPR050129">
    <property type="entry name" value="Zn_alcohol_dh"/>
</dbReference>
<evidence type="ECO:0000256" key="1">
    <source>
        <dbReference type="ARBA" id="ARBA00022723"/>
    </source>
</evidence>
<dbReference type="InterPro" id="IPR013154">
    <property type="entry name" value="ADH-like_N"/>
</dbReference>
<gene>
    <name evidence="6" type="ORF">AWC35_03300</name>
</gene>
<evidence type="ECO:0000256" key="4">
    <source>
        <dbReference type="RuleBase" id="RU361277"/>
    </source>
</evidence>
<dbReference type="SMART" id="SM00829">
    <property type="entry name" value="PKS_ER"/>
    <property type="match status" value="1"/>
</dbReference>
<dbReference type="InterPro" id="IPR013149">
    <property type="entry name" value="ADH-like_C"/>
</dbReference>
<keyword evidence="3" id="KW-0560">Oxidoreductase</keyword>
<feature type="domain" description="Enoyl reductase (ER)" evidence="5">
    <location>
        <begin position="12"/>
        <end position="334"/>
    </location>
</feature>
<evidence type="ECO:0000256" key="2">
    <source>
        <dbReference type="ARBA" id="ARBA00022833"/>
    </source>
</evidence>
<dbReference type="InterPro" id="IPR002328">
    <property type="entry name" value="ADH_Zn_CS"/>
</dbReference>
<dbReference type="PANTHER" id="PTHR43401:SF2">
    <property type="entry name" value="L-THREONINE 3-DEHYDROGENASE"/>
    <property type="match status" value="1"/>
</dbReference>
<dbReference type="Pfam" id="PF08240">
    <property type="entry name" value="ADH_N"/>
    <property type="match status" value="1"/>
</dbReference>
<dbReference type="InterPro" id="IPR011032">
    <property type="entry name" value="GroES-like_sf"/>
</dbReference>
<dbReference type="OrthoDB" id="9773078at2"/>
<dbReference type="InterPro" id="IPR036291">
    <property type="entry name" value="NAD(P)-bd_dom_sf"/>
</dbReference>
<dbReference type="KEGG" id="gqu:AWC35_03300"/>
<dbReference type="RefSeq" id="WP_095845044.1">
    <property type="nucleotide sequence ID" value="NZ_CP014136.1"/>
</dbReference>
<evidence type="ECO:0000256" key="3">
    <source>
        <dbReference type="ARBA" id="ARBA00023002"/>
    </source>
</evidence>
<dbReference type="SUPFAM" id="SSF50129">
    <property type="entry name" value="GroES-like"/>
    <property type="match status" value="1"/>
</dbReference>
<protein>
    <submittedName>
        <fullName evidence="6">Dehydrogenase</fullName>
    </submittedName>
</protein>
<evidence type="ECO:0000259" key="5">
    <source>
        <dbReference type="SMART" id="SM00829"/>
    </source>
</evidence>
<reference evidence="6 7" key="1">
    <citation type="submission" date="2016-01" db="EMBL/GenBank/DDBJ databases">
        <authorList>
            <person name="Oliw E.H."/>
        </authorList>
    </citation>
    <scope>NUCLEOTIDE SEQUENCE [LARGE SCALE GENOMIC DNA]</scope>
    <source>
        <strain evidence="6 7">FRB97</strain>
    </source>
</reference>
<accession>A0A250AWV6</accession>